<dbReference type="SUPFAM" id="SSF89915">
    <property type="entry name" value="DNA-binding protein Tfx"/>
    <property type="match status" value="1"/>
</dbReference>
<dbReference type="InterPro" id="IPR018384">
    <property type="entry name" value="Tfx_DNA-bd_euryarc"/>
</dbReference>
<dbReference type="InterPro" id="IPR007630">
    <property type="entry name" value="RNA_pol_sigma70_r4"/>
</dbReference>
<feature type="domain" description="RNA polymerase sigma-70 region 4" evidence="4">
    <location>
        <begin position="15"/>
        <end position="56"/>
    </location>
</feature>
<sequence length="145" mass="16194">MQAQNLSMAVRDTNLTERQMLVLRLRNDGRSQEEIASGLGTTKQNISAIEKMARKNIERAENTLKFIKTLDAPVWFEVAVGTRLGDLVGTIYERADSENMGVHVRYDGVALASRIRDLAEKQIRHRVVVIGFEVGITGNGDVLVR</sequence>
<evidence type="ECO:0000313" key="6">
    <source>
        <dbReference type="EMBL" id="QNO46981.1"/>
    </source>
</evidence>
<protein>
    <submittedName>
        <fullName evidence="6">DNA-binding protein Tfx</fullName>
    </submittedName>
</protein>
<evidence type="ECO:0000256" key="1">
    <source>
        <dbReference type="ARBA" id="ARBA00023015"/>
    </source>
</evidence>
<dbReference type="GO" id="GO:0006352">
    <property type="term" value="P:DNA-templated transcription initiation"/>
    <property type="evidence" value="ECO:0007669"/>
    <property type="project" value="InterPro"/>
</dbReference>
<evidence type="ECO:0000259" key="4">
    <source>
        <dbReference type="Pfam" id="PF04545"/>
    </source>
</evidence>
<dbReference type="InterPro" id="IPR036657">
    <property type="entry name" value="Tfx_DNA-bd_sf_arc"/>
</dbReference>
<dbReference type="InterPro" id="IPR004645">
    <property type="entry name" value="Tfx_DNA-bd_arc"/>
</dbReference>
<dbReference type="NCBIfam" id="TIGR00721">
    <property type="entry name" value="tfx"/>
    <property type="match status" value="1"/>
</dbReference>
<dbReference type="EMBL" id="MT631236">
    <property type="protein sequence ID" value="QNO46981.1"/>
    <property type="molecule type" value="Genomic_DNA"/>
</dbReference>
<evidence type="ECO:0000256" key="2">
    <source>
        <dbReference type="ARBA" id="ARBA00023125"/>
    </source>
</evidence>
<dbReference type="Pfam" id="PF04545">
    <property type="entry name" value="Sigma70_r4"/>
    <property type="match status" value="1"/>
</dbReference>
<dbReference type="InterPro" id="IPR029291">
    <property type="entry name" value="Tfx_C"/>
</dbReference>
<dbReference type="AlphaFoldDB" id="A0A7G9YG47"/>
<keyword evidence="3" id="KW-0804">Transcription</keyword>
<feature type="domain" description="DNA binding protein Tfx C-terminal" evidence="5">
    <location>
        <begin position="60"/>
        <end position="144"/>
    </location>
</feature>
<dbReference type="PIRSF" id="PIRSF004932">
    <property type="entry name" value="DNA_bind_Tfx"/>
    <property type="match status" value="1"/>
</dbReference>
<reference evidence="6" key="1">
    <citation type="submission" date="2020-06" db="EMBL/GenBank/DDBJ databases">
        <title>Unique genomic features of the anaerobic methanotrophic archaea.</title>
        <authorList>
            <person name="Chadwick G.L."/>
            <person name="Skennerton C.T."/>
            <person name="Laso-Perez R."/>
            <person name="Leu A.O."/>
            <person name="Speth D.R."/>
            <person name="Yu H."/>
            <person name="Morgan-Lang C."/>
            <person name="Hatzenpichler R."/>
            <person name="Goudeau D."/>
            <person name="Malmstrom R."/>
            <person name="Brazelton W.J."/>
            <person name="Woyke T."/>
            <person name="Hallam S.J."/>
            <person name="Tyson G.W."/>
            <person name="Wegener G."/>
            <person name="Boetius A."/>
            <person name="Orphan V."/>
        </authorList>
    </citation>
    <scope>NUCLEOTIDE SEQUENCE</scope>
</reference>
<accession>A0A7G9YG47</accession>
<keyword evidence="2 6" id="KW-0238">DNA-binding</keyword>
<dbReference type="Pfam" id="PF14601">
    <property type="entry name" value="TFX_C"/>
    <property type="match status" value="1"/>
</dbReference>
<dbReference type="GO" id="GO:0003700">
    <property type="term" value="F:DNA-binding transcription factor activity"/>
    <property type="evidence" value="ECO:0007669"/>
    <property type="project" value="InterPro"/>
</dbReference>
<organism evidence="6">
    <name type="scientific">Candidatus Methanogaster sp. ANME-2c ERB4</name>
    <dbReference type="NCBI Taxonomy" id="2759911"/>
    <lineage>
        <taxon>Archaea</taxon>
        <taxon>Methanobacteriati</taxon>
        <taxon>Methanobacteriota</taxon>
        <taxon>Stenosarchaea group</taxon>
        <taxon>Methanomicrobia</taxon>
        <taxon>Methanosarcinales</taxon>
        <taxon>ANME-2 cluster</taxon>
        <taxon>Candidatus Methanogasteraceae</taxon>
        <taxon>Candidatus Methanogaster</taxon>
    </lineage>
</organism>
<dbReference type="GO" id="GO:0003677">
    <property type="term" value="F:DNA binding"/>
    <property type="evidence" value="ECO:0007669"/>
    <property type="project" value="UniProtKB-KW"/>
</dbReference>
<name>A0A7G9YG47_9EURY</name>
<proteinExistence type="predicted"/>
<dbReference type="Gene3D" id="3.30.1190.10">
    <property type="entry name" value="DNA-binding protein Tfx superfamily, archaea"/>
    <property type="match status" value="1"/>
</dbReference>
<keyword evidence="1" id="KW-0805">Transcription regulation</keyword>
<gene>
    <name evidence="6" type="primary">tfx</name>
    <name evidence="6" type="ORF">CLAIAILK_00043</name>
</gene>
<evidence type="ECO:0000259" key="5">
    <source>
        <dbReference type="Pfam" id="PF14601"/>
    </source>
</evidence>
<evidence type="ECO:0000256" key="3">
    <source>
        <dbReference type="ARBA" id="ARBA00023163"/>
    </source>
</evidence>